<feature type="signal peptide" evidence="3">
    <location>
        <begin position="1"/>
        <end position="17"/>
    </location>
</feature>
<dbReference type="Proteomes" id="UP000075320">
    <property type="component" value="Unassembled WGS sequence"/>
</dbReference>
<protein>
    <submittedName>
        <fullName evidence="4">Uncharacterized protein</fullName>
    </submittedName>
</protein>
<feature type="region of interest" description="Disordered" evidence="2">
    <location>
        <begin position="77"/>
        <end position="128"/>
    </location>
</feature>
<keyword evidence="3" id="KW-0732">Signal</keyword>
<keyword evidence="1" id="KW-0175">Coiled coil</keyword>
<comment type="caution">
    <text evidence="4">The sequence shown here is derived from an EMBL/GenBank/DDBJ whole genome shotgun (WGS) entry which is preliminary data.</text>
</comment>
<evidence type="ECO:0000256" key="3">
    <source>
        <dbReference type="SAM" id="SignalP"/>
    </source>
</evidence>
<dbReference type="AlphaFoldDB" id="A0A150WIZ6"/>
<evidence type="ECO:0000256" key="2">
    <source>
        <dbReference type="SAM" id="MobiDB-lite"/>
    </source>
</evidence>
<evidence type="ECO:0000313" key="4">
    <source>
        <dbReference type="EMBL" id="KYG63692.1"/>
    </source>
</evidence>
<reference evidence="4 5" key="1">
    <citation type="submission" date="2016-03" db="EMBL/GenBank/DDBJ databases">
        <authorList>
            <person name="Ploux O."/>
        </authorList>
    </citation>
    <scope>NUCLEOTIDE SEQUENCE [LARGE SCALE GENOMIC DNA]</scope>
    <source>
        <strain evidence="4 5">R0</strain>
    </source>
</reference>
<organism evidence="4 5">
    <name type="scientific">Bdellovibrio bacteriovorus</name>
    <dbReference type="NCBI Taxonomy" id="959"/>
    <lineage>
        <taxon>Bacteria</taxon>
        <taxon>Pseudomonadati</taxon>
        <taxon>Bdellovibrionota</taxon>
        <taxon>Bdellovibrionia</taxon>
        <taxon>Bdellovibrionales</taxon>
        <taxon>Pseudobdellovibrionaceae</taxon>
        <taxon>Bdellovibrio</taxon>
    </lineage>
</organism>
<dbReference type="OrthoDB" id="5293584at2"/>
<feature type="compositionally biased region" description="Low complexity" evidence="2">
    <location>
        <begin position="82"/>
        <end position="92"/>
    </location>
</feature>
<name>A0A150WIZ6_BDEBC</name>
<feature type="chain" id="PRO_5007573027" evidence="3">
    <location>
        <begin position="18"/>
        <end position="168"/>
    </location>
</feature>
<proteinExistence type="predicted"/>
<evidence type="ECO:0000256" key="1">
    <source>
        <dbReference type="SAM" id="Coils"/>
    </source>
</evidence>
<dbReference type="EMBL" id="LUKE01000003">
    <property type="protein sequence ID" value="KYG63692.1"/>
    <property type="molecule type" value="Genomic_DNA"/>
</dbReference>
<keyword evidence="5" id="KW-1185">Reference proteome</keyword>
<feature type="coiled-coil region" evidence="1">
    <location>
        <begin position="49"/>
        <end position="76"/>
    </location>
</feature>
<sequence length="168" mass="17883">MKTVFSFFATVLFSANAFSQNASSEIMCRGQAKEIAMQTYSTCITQARATQVDEVRKAYQKELADLKTKYDQELKRIGGGSAANKKSAKNAAPVQASKPMKAAKPVKGIAKELPSKTAESSETMPVQTVSAGTKVVAAAPESALNMADPVETEAAQAEQIEIIDMTGE</sequence>
<feature type="compositionally biased region" description="Polar residues" evidence="2">
    <location>
        <begin position="117"/>
        <end position="128"/>
    </location>
</feature>
<evidence type="ECO:0000313" key="5">
    <source>
        <dbReference type="Proteomes" id="UP000075320"/>
    </source>
</evidence>
<accession>A0A150WIZ6</accession>
<gene>
    <name evidence="4" type="ORF">AZI86_12750</name>
</gene>